<dbReference type="EMBL" id="CAIIXF020000012">
    <property type="protein sequence ID" value="CAH1800764.1"/>
    <property type="molecule type" value="Genomic_DNA"/>
</dbReference>
<dbReference type="Gene3D" id="2.20.100.10">
    <property type="entry name" value="Thrombospondin type-1 (TSP1) repeat"/>
    <property type="match status" value="1"/>
</dbReference>
<proteinExistence type="predicted"/>
<keyword evidence="3" id="KW-1185">Reference proteome</keyword>
<feature type="non-terminal residue" evidence="2">
    <location>
        <position position="137"/>
    </location>
</feature>
<feature type="non-terminal residue" evidence="2">
    <location>
        <position position="1"/>
    </location>
</feature>
<name>A0A8S4Q4J5_OWEFU</name>
<dbReference type="Proteomes" id="UP000749559">
    <property type="component" value="Unassembled WGS sequence"/>
</dbReference>
<feature type="region of interest" description="Disordered" evidence="1">
    <location>
        <begin position="1"/>
        <end position="23"/>
    </location>
</feature>
<protein>
    <submittedName>
        <fullName evidence="2">Uncharacterized protein</fullName>
    </submittedName>
</protein>
<comment type="caution">
    <text evidence="2">The sequence shown here is derived from an EMBL/GenBank/DDBJ whole genome shotgun (WGS) entry which is preliminary data.</text>
</comment>
<dbReference type="PROSITE" id="PS50092">
    <property type="entry name" value="TSP1"/>
    <property type="match status" value="2"/>
</dbReference>
<dbReference type="SUPFAM" id="SSF82895">
    <property type="entry name" value="TSP-1 type 1 repeat"/>
    <property type="match status" value="1"/>
</dbReference>
<accession>A0A8S4Q4J5</accession>
<organism evidence="2 3">
    <name type="scientific">Owenia fusiformis</name>
    <name type="common">Polychaete worm</name>
    <dbReference type="NCBI Taxonomy" id="6347"/>
    <lineage>
        <taxon>Eukaryota</taxon>
        <taxon>Metazoa</taxon>
        <taxon>Spiralia</taxon>
        <taxon>Lophotrochozoa</taxon>
        <taxon>Annelida</taxon>
        <taxon>Polychaeta</taxon>
        <taxon>Sedentaria</taxon>
        <taxon>Canalipalpata</taxon>
        <taxon>Sabellida</taxon>
        <taxon>Oweniida</taxon>
        <taxon>Oweniidae</taxon>
        <taxon>Owenia</taxon>
    </lineage>
</organism>
<dbReference type="InterPro" id="IPR036383">
    <property type="entry name" value="TSP1_rpt_sf"/>
</dbReference>
<sequence length="137" mass="14922">STTCGPGKKYKSRVRRKLSVPNGPPTCPGESIETGYINCDQPPCFGCAWSGWGPWQNGKCSTTCGPGKKYKTRVRRKLTVPGGPSTCPGDSSETESLICDQPPCFGCLWSGWGPWQNGKCSTTCGPGKKYKRRVRRK</sequence>
<evidence type="ECO:0000256" key="1">
    <source>
        <dbReference type="SAM" id="MobiDB-lite"/>
    </source>
</evidence>
<dbReference type="InterPro" id="IPR000884">
    <property type="entry name" value="TSP1_rpt"/>
</dbReference>
<feature type="compositionally biased region" description="Basic residues" evidence="1">
    <location>
        <begin position="8"/>
        <end position="18"/>
    </location>
</feature>
<evidence type="ECO:0000313" key="2">
    <source>
        <dbReference type="EMBL" id="CAH1800764.1"/>
    </source>
</evidence>
<reference evidence="2" key="1">
    <citation type="submission" date="2022-03" db="EMBL/GenBank/DDBJ databases">
        <authorList>
            <person name="Martin C."/>
        </authorList>
    </citation>
    <scope>NUCLEOTIDE SEQUENCE</scope>
</reference>
<gene>
    <name evidence="2" type="ORF">OFUS_LOCUS24611</name>
</gene>
<dbReference type="OrthoDB" id="446173at2759"/>
<evidence type="ECO:0000313" key="3">
    <source>
        <dbReference type="Proteomes" id="UP000749559"/>
    </source>
</evidence>
<dbReference type="AlphaFoldDB" id="A0A8S4Q4J5"/>
<dbReference type="SMART" id="SM00209">
    <property type="entry name" value="TSP1"/>
    <property type="match status" value="1"/>
</dbReference>
<dbReference type="Pfam" id="PF00090">
    <property type="entry name" value="TSP_1"/>
    <property type="match status" value="3"/>
</dbReference>